<dbReference type="Proteomes" id="UP000257109">
    <property type="component" value="Unassembled WGS sequence"/>
</dbReference>
<evidence type="ECO:0000313" key="1">
    <source>
        <dbReference type="EMBL" id="RDY09085.1"/>
    </source>
</evidence>
<proteinExistence type="predicted"/>
<keyword evidence="2" id="KW-1185">Reference proteome</keyword>
<accession>A0A371I234</accession>
<organism evidence="1 2">
    <name type="scientific">Mucuna pruriens</name>
    <name type="common">Velvet bean</name>
    <name type="synonym">Dolichos pruriens</name>
    <dbReference type="NCBI Taxonomy" id="157652"/>
    <lineage>
        <taxon>Eukaryota</taxon>
        <taxon>Viridiplantae</taxon>
        <taxon>Streptophyta</taxon>
        <taxon>Embryophyta</taxon>
        <taxon>Tracheophyta</taxon>
        <taxon>Spermatophyta</taxon>
        <taxon>Magnoliopsida</taxon>
        <taxon>eudicotyledons</taxon>
        <taxon>Gunneridae</taxon>
        <taxon>Pentapetalae</taxon>
        <taxon>rosids</taxon>
        <taxon>fabids</taxon>
        <taxon>Fabales</taxon>
        <taxon>Fabaceae</taxon>
        <taxon>Papilionoideae</taxon>
        <taxon>50 kb inversion clade</taxon>
        <taxon>NPAAA clade</taxon>
        <taxon>indigoferoid/millettioid clade</taxon>
        <taxon>Phaseoleae</taxon>
        <taxon>Mucuna</taxon>
    </lineage>
</organism>
<feature type="non-terminal residue" evidence="1">
    <location>
        <position position="1"/>
    </location>
</feature>
<evidence type="ECO:0000313" key="2">
    <source>
        <dbReference type="Proteomes" id="UP000257109"/>
    </source>
</evidence>
<dbReference type="EMBL" id="QJKJ01001130">
    <property type="protein sequence ID" value="RDY09085.1"/>
    <property type="molecule type" value="Genomic_DNA"/>
</dbReference>
<reference evidence="1" key="1">
    <citation type="submission" date="2018-05" db="EMBL/GenBank/DDBJ databases">
        <title>Draft genome of Mucuna pruriens seed.</title>
        <authorList>
            <person name="Nnadi N.E."/>
            <person name="Vos R."/>
            <person name="Hasami M.H."/>
            <person name="Devisetty U.K."/>
            <person name="Aguiy J.C."/>
        </authorList>
    </citation>
    <scope>NUCLEOTIDE SEQUENCE [LARGE SCALE GENOMIC DNA]</scope>
    <source>
        <strain evidence="1">JCA_2017</strain>
    </source>
</reference>
<dbReference type="AlphaFoldDB" id="A0A371I234"/>
<sequence>MAIWDSSCRGEPLPQLLGVEQWRDCHNCWGYSNGGNVKIREKKDDSMVISLVETKYKVERVLVDHRREQVKIKGVVNLRTTFGTGPSVKTILLMFTVASYNIILGRSTLNQLRAIVSTSPAHEIANWPTSKRLIDVTKQASGLEAKRQILKK</sequence>
<comment type="caution">
    <text evidence="1">The sequence shown here is derived from an EMBL/GenBank/DDBJ whole genome shotgun (WGS) entry which is preliminary data.</text>
</comment>
<name>A0A371I234_MUCPR</name>
<dbReference type="OrthoDB" id="1937476at2759"/>
<protein>
    <submittedName>
        <fullName evidence="1">Uncharacterized protein</fullName>
    </submittedName>
</protein>
<gene>
    <name evidence="1" type="ORF">CR513_06612</name>
</gene>